<evidence type="ECO:0000313" key="3">
    <source>
        <dbReference type="EMBL" id="THD24983.1"/>
    </source>
</evidence>
<organism evidence="3 4">
    <name type="scientific">Fasciola hepatica</name>
    <name type="common">Liver fluke</name>
    <dbReference type="NCBI Taxonomy" id="6192"/>
    <lineage>
        <taxon>Eukaryota</taxon>
        <taxon>Metazoa</taxon>
        <taxon>Spiralia</taxon>
        <taxon>Lophotrochozoa</taxon>
        <taxon>Platyhelminthes</taxon>
        <taxon>Trematoda</taxon>
        <taxon>Digenea</taxon>
        <taxon>Plagiorchiida</taxon>
        <taxon>Echinostomata</taxon>
        <taxon>Echinostomatoidea</taxon>
        <taxon>Fasciolidae</taxon>
        <taxon>Fasciola</taxon>
    </lineage>
</organism>
<dbReference type="GO" id="GO:0046785">
    <property type="term" value="P:microtubule polymerization"/>
    <property type="evidence" value="ECO:0007669"/>
    <property type="project" value="InterPro"/>
</dbReference>
<evidence type="ECO:0000256" key="1">
    <source>
        <dbReference type="SAM" id="MobiDB-lite"/>
    </source>
</evidence>
<dbReference type="SUPFAM" id="SSF48371">
    <property type="entry name" value="ARM repeat"/>
    <property type="match status" value="1"/>
</dbReference>
<evidence type="ECO:0000313" key="4">
    <source>
        <dbReference type="Proteomes" id="UP000230066"/>
    </source>
</evidence>
<feature type="compositionally biased region" description="Basic residues" evidence="1">
    <location>
        <begin position="272"/>
        <end position="282"/>
    </location>
</feature>
<feature type="compositionally biased region" description="Basic residues" evidence="1">
    <location>
        <begin position="1296"/>
        <end position="1309"/>
    </location>
</feature>
<feature type="compositionally biased region" description="Polar residues" evidence="1">
    <location>
        <begin position="287"/>
        <end position="299"/>
    </location>
</feature>
<dbReference type="SMART" id="SM01349">
    <property type="entry name" value="TOG"/>
    <property type="match status" value="3"/>
</dbReference>
<dbReference type="InterPro" id="IPR034085">
    <property type="entry name" value="TOG"/>
</dbReference>
<reference evidence="3" key="1">
    <citation type="submission" date="2019-03" db="EMBL/GenBank/DDBJ databases">
        <title>Improved annotation for the trematode Fasciola hepatica.</title>
        <authorList>
            <person name="Choi Y.-J."/>
            <person name="Martin J."/>
            <person name="Mitreva M."/>
        </authorList>
    </citation>
    <scope>NUCLEOTIDE SEQUENCE [LARGE SCALE GENOMIC DNA]</scope>
</reference>
<feature type="region of interest" description="Disordered" evidence="1">
    <location>
        <begin position="1296"/>
        <end position="1329"/>
    </location>
</feature>
<protein>
    <recommendedName>
        <fullName evidence="2">TOG domain-containing protein</fullName>
    </recommendedName>
</protein>
<feature type="region of interest" description="Disordered" evidence="1">
    <location>
        <begin position="247"/>
        <end position="337"/>
    </location>
</feature>
<evidence type="ECO:0000259" key="2">
    <source>
        <dbReference type="SMART" id="SM01349"/>
    </source>
</evidence>
<feature type="compositionally biased region" description="Basic and acidic residues" evidence="1">
    <location>
        <begin position="305"/>
        <end position="314"/>
    </location>
</feature>
<feature type="compositionally biased region" description="Low complexity" evidence="1">
    <location>
        <begin position="1310"/>
        <end position="1321"/>
    </location>
</feature>
<feature type="compositionally biased region" description="Basic and acidic residues" evidence="1">
    <location>
        <begin position="1130"/>
        <end position="1141"/>
    </location>
</feature>
<feature type="domain" description="TOG" evidence="2">
    <location>
        <begin position="1"/>
        <end position="245"/>
    </location>
</feature>
<keyword evidence="4" id="KW-1185">Reference proteome</keyword>
<dbReference type="Proteomes" id="UP000230066">
    <property type="component" value="Unassembled WGS sequence"/>
</dbReference>
<name>A0A4E0RBZ5_FASHE</name>
<dbReference type="GO" id="GO:0007051">
    <property type="term" value="P:spindle organization"/>
    <property type="evidence" value="ECO:0007669"/>
    <property type="project" value="InterPro"/>
</dbReference>
<dbReference type="InterPro" id="IPR045110">
    <property type="entry name" value="XMAP215"/>
</dbReference>
<dbReference type="GO" id="GO:0061863">
    <property type="term" value="F:microtubule plus end polymerase"/>
    <property type="evidence" value="ECO:0007669"/>
    <property type="project" value="InterPro"/>
</dbReference>
<feature type="region of interest" description="Disordered" evidence="1">
    <location>
        <begin position="1107"/>
        <end position="1145"/>
    </location>
</feature>
<dbReference type="GO" id="GO:0051010">
    <property type="term" value="F:microtubule plus-end binding"/>
    <property type="evidence" value="ECO:0007669"/>
    <property type="project" value="InterPro"/>
</dbReference>
<dbReference type="InterPro" id="IPR016024">
    <property type="entry name" value="ARM-type_fold"/>
</dbReference>
<feature type="domain" description="TOG" evidence="2">
    <location>
        <begin position="722"/>
        <end position="997"/>
    </location>
</feature>
<dbReference type="InterPro" id="IPR011989">
    <property type="entry name" value="ARM-like"/>
</dbReference>
<accession>A0A4E0RBZ5</accession>
<gene>
    <name evidence="3" type="ORF">D915_004251</name>
</gene>
<feature type="domain" description="TOG" evidence="2">
    <location>
        <begin position="355"/>
        <end position="587"/>
    </location>
</feature>
<dbReference type="PANTHER" id="PTHR12609">
    <property type="entry name" value="MICROTUBULE ASSOCIATED PROTEIN XMAP215"/>
    <property type="match status" value="1"/>
</dbReference>
<proteinExistence type="predicted"/>
<dbReference type="EMBL" id="JXXN02001343">
    <property type="protein sequence ID" value="THD24983.1"/>
    <property type="molecule type" value="Genomic_DNA"/>
</dbReference>
<dbReference type="GO" id="GO:0030951">
    <property type="term" value="P:establishment or maintenance of microtubule cytoskeleton polarity"/>
    <property type="evidence" value="ECO:0007669"/>
    <property type="project" value="InterPro"/>
</dbReference>
<dbReference type="Gene3D" id="1.25.10.10">
    <property type="entry name" value="Leucine-rich Repeat Variant"/>
    <property type="match status" value="3"/>
</dbReference>
<comment type="caution">
    <text evidence="3">The sequence shown here is derived from an EMBL/GenBank/DDBJ whole genome shotgun (WGS) entry which is preliminary data.</text>
</comment>
<sequence>MMSVDLLAKLDEAVLSRLESSQWRERGDSLDYISRCITGSSLPAGNYNSVVRALLQVLETDKHNALVVRAANVVEQLIRGLGSNYAAFAERTLTACLNKAKGTNQHIVQALRSTSRAALGTISLDTALRPIMAAISSPAPGIQIEATNLLTQCLILHNPHTKQGTELNASQRTRIVKPLLTTLAKISQHRTPECREASFQAFAAARLFLDMPSPGFTALTDGLLDEQRRLKVDVAYDLLQNEQKKLFKQSEHKNPTSLGSMESSELREMKKDRKRRNVKKNRLSVDITDNTSPSVTRSVASARKPLQEKNREIPDSNNHTATGVVPTPLRQASKPAGKCARQVARSSAEDISWDNLCDRLSSDYLSGIDMDQLKSSNWKCRLQTVEKLKTNVAARTPSGQQMELLLHFVIQSDRLKDINFQVRNIVLDILLFLISTTKATKNPSLDDNLVGLLCSHVIPSLVDSKSSTLAKQILSRLASVSSVTGHLFSVCQGSIKPQLLAAVHEWLADNTLELGLKFNLNEVVTVLKTAFASSNPAVRNAGIRFAARAHIVTKSSGQLRQMLSGEKPALLARLDEEIILAENEFAQLTTADRSSKCARRSLRSSDALSSCSSIASSATAGSVQPARADLTILKGDGAFVNQLMMDSGSGSDSDAGTDHSRTHWNETTPIKGVIQRADPQSAGPAGRNANSDLFFVQSGQTTELMSRKQARLPNLNKNLCIDLVALRQLFHEANANPNLLQSLFSTNRYARLEALDRLIACLDSADSALADPPALTVTYAFFDLLLAWTVGACFTFWLDCQIESQSPSLPTRTEALALVTGGLQYLTVVVSRFAQAQFLLSDQEADLILHSLLSDQAPSLRSGLMNQGIDQSVRGAVTDLIRLLRQVYPAPGLMDRIADLLHRCVSAAAKQTCLQELTSLLPRFGDARGFNLPFALKLVAQQIADPVPVVRQSALDCLGLAHRLLGADIWNVIGPLHQRDQEMLRSHLNIDPPNPGVIDSTMASEYTTPLVRNPRASERGAKIGPKEYPPTSVHKSVPNIVTKSTSRRVASPPPVHQSPAALSVLVPLINLRNGLHISDAMRQAASEKLNTALTCLVRQLDVSPFRSGASTVGAAEDNSDEPTAGMNDEPTQHTDKSHTMPEDDESDALNNVLLGALVDLETLVLDPRSCELLVPFVNAIVNRLASLARCLAHTERNAGHTVFTNCLAGILIVIFKQPYLVREVQENSFMCLLVDLLLLAEQGRLENGSHFRSNAVRSTILRLVSFLLSSVDQTLTFSALLRLLHRCCRDLNQKSGNRRVSKTRRRSTRRSSAASSITTTAGPESTDVDPSEEAILSLADGPGICQSLLIHLSYQARSLNLCVDGLNWSKLLPILNLILSLFGVFPTDITKKSKEERRSCDGKFSELFTDIETCVLSFIVDSYALLGPKLLTNAEEYTKQRSPLVTYLRHLAQLMPSAPYAHCRPSPTNGP</sequence>